<keyword evidence="2" id="KW-0012">Acyltransferase</keyword>
<dbReference type="EMBL" id="JADKGY010000001">
    <property type="protein sequence ID" value="MBK9982127.1"/>
    <property type="molecule type" value="Genomic_DNA"/>
</dbReference>
<evidence type="ECO:0000256" key="1">
    <source>
        <dbReference type="ARBA" id="ARBA00022679"/>
    </source>
</evidence>
<name>A0A9D7SS82_9BACT</name>
<evidence type="ECO:0000313" key="5">
    <source>
        <dbReference type="Proteomes" id="UP000808337"/>
    </source>
</evidence>
<accession>A0A9D7SS82</accession>
<dbReference type="PANTHER" id="PTHR43800">
    <property type="entry name" value="PEPTIDYL-LYSINE N-ACETYLTRANSFERASE YJAB"/>
    <property type="match status" value="1"/>
</dbReference>
<dbReference type="Gene3D" id="3.40.630.30">
    <property type="match status" value="1"/>
</dbReference>
<evidence type="ECO:0000259" key="3">
    <source>
        <dbReference type="PROSITE" id="PS51186"/>
    </source>
</evidence>
<sequence>MNTESTPHLLTFRRATSSDEPLLKEIYASTREEEMALLDQWPEDSKNSFLEHQFTAQHTYYMHQFKEAEFLIILHDEVPAGRLYIDRRPDTIHMVDITLLPPYRGKGYGEFLIRQLFDEAALTGKAVSIYVERQNRALHLYERMGFQVIDDSNQVFLLMNYKPT</sequence>
<dbReference type="AlphaFoldDB" id="A0A9D7SS82"/>
<dbReference type="InterPro" id="IPR016181">
    <property type="entry name" value="Acyl_CoA_acyltransferase"/>
</dbReference>
<dbReference type="SUPFAM" id="SSF55729">
    <property type="entry name" value="Acyl-CoA N-acyltransferases (Nat)"/>
    <property type="match status" value="1"/>
</dbReference>
<gene>
    <name evidence="4" type="ORF">IPP15_06820</name>
</gene>
<dbReference type="GO" id="GO:0016747">
    <property type="term" value="F:acyltransferase activity, transferring groups other than amino-acyl groups"/>
    <property type="evidence" value="ECO:0007669"/>
    <property type="project" value="InterPro"/>
</dbReference>
<evidence type="ECO:0000313" key="4">
    <source>
        <dbReference type="EMBL" id="MBK9982127.1"/>
    </source>
</evidence>
<dbReference type="InterPro" id="IPR000182">
    <property type="entry name" value="GNAT_dom"/>
</dbReference>
<dbReference type="CDD" id="cd04301">
    <property type="entry name" value="NAT_SF"/>
    <property type="match status" value="1"/>
</dbReference>
<reference evidence="4 5" key="1">
    <citation type="submission" date="2020-10" db="EMBL/GenBank/DDBJ databases">
        <title>Connecting structure to function with the recovery of over 1000 high-quality activated sludge metagenome-assembled genomes encoding full-length rRNA genes using long-read sequencing.</title>
        <authorList>
            <person name="Singleton C.M."/>
            <person name="Petriglieri F."/>
            <person name="Kristensen J.M."/>
            <person name="Kirkegaard R.H."/>
            <person name="Michaelsen T.Y."/>
            <person name="Andersen M.H."/>
            <person name="Karst S.M."/>
            <person name="Dueholm M.S."/>
            <person name="Nielsen P.H."/>
            <person name="Albertsen M."/>
        </authorList>
    </citation>
    <scope>NUCLEOTIDE SEQUENCE [LARGE SCALE GENOMIC DNA]</scope>
    <source>
        <strain evidence="4">Ribe_18-Q3-R11-54_MAXAC.273</strain>
    </source>
</reference>
<keyword evidence="1" id="KW-0808">Transferase</keyword>
<dbReference type="PANTHER" id="PTHR43800:SF1">
    <property type="entry name" value="PEPTIDYL-LYSINE N-ACETYLTRANSFERASE YJAB"/>
    <property type="match status" value="1"/>
</dbReference>
<evidence type="ECO:0000256" key="2">
    <source>
        <dbReference type="ARBA" id="ARBA00023315"/>
    </source>
</evidence>
<organism evidence="4 5">
    <name type="scientific">Candidatus Opimibacter skivensis</name>
    <dbReference type="NCBI Taxonomy" id="2982028"/>
    <lineage>
        <taxon>Bacteria</taxon>
        <taxon>Pseudomonadati</taxon>
        <taxon>Bacteroidota</taxon>
        <taxon>Saprospiria</taxon>
        <taxon>Saprospirales</taxon>
        <taxon>Saprospiraceae</taxon>
        <taxon>Candidatus Opimibacter</taxon>
    </lineage>
</organism>
<comment type="caution">
    <text evidence="4">The sequence shown here is derived from an EMBL/GenBank/DDBJ whole genome shotgun (WGS) entry which is preliminary data.</text>
</comment>
<proteinExistence type="predicted"/>
<protein>
    <submittedName>
        <fullName evidence="4">GNAT family N-acetyltransferase</fullName>
    </submittedName>
</protein>
<dbReference type="Proteomes" id="UP000808337">
    <property type="component" value="Unassembled WGS sequence"/>
</dbReference>
<dbReference type="PROSITE" id="PS51186">
    <property type="entry name" value="GNAT"/>
    <property type="match status" value="1"/>
</dbReference>
<dbReference type="Pfam" id="PF00583">
    <property type="entry name" value="Acetyltransf_1"/>
    <property type="match status" value="1"/>
</dbReference>
<feature type="domain" description="N-acetyltransferase" evidence="3">
    <location>
        <begin position="10"/>
        <end position="164"/>
    </location>
</feature>